<evidence type="ECO:0000313" key="6">
    <source>
        <dbReference type="Proteomes" id="UP000194761"/>
    </source>
</evidence>
<dbReference type="SUPFAM" id="SSF46689">
    <property type="entry name" value="Homeodomain-like"/>
    <property type="match status" value="2"/>
</dbReference>
<sequence>MDVLSDVLAATRIGGVLSARLSASAPWGLRMGTVPTAAFHAVTQGACWLRVEGSEPRQLVAGDVVLLPTGGGHALASDPYGPLTPYEEVAAGQDLSTAEIDIPGRGPSVRIICGAYRYDAYVSHPLLTILPPVLHLPADQTAARGDLATTLGMLATELGGRLPGSQTIVDRLVDILFVHILRQWINANEESGASWLVALRDPEIALVISLMHRDPARAWTVEGLARAVGVSRATLARRFTALVGEPPLAYLTRWRVELAARRLRDTGDPLSVIARSVGYVSEFSLSRAFSRARGVAPGHYRAGHRV</sequence>
<dbReference type="InterPro" id="IPR018062">
    <property type="entry name" value="HTH_AraC-typ_CS"/>
</dbReference>
<dbReference type="PANTHER" id="PTHR46796">
    <property type="entry name" value="HTH-TYPE TRANSCRIPTIONAL ACTIVATOR RHAS-RELATED"/>
    <property type="match status" value="1"/>
</dbReference>
<dbReference type="SMART" id="SM00342">
    <property type="entry name" value="HTH_ARAC"/>
    <property type="match status" value="1"/>
</dbReference>
<gene>
    <name evidence="5" type="ORF">CA984_07075</name>
</gene>
<dbReference type="PROSITE" id="PS00041">
    <property type="entry name" value="HTH_ARAC_FAMILY_1"/>
    <property type="match status" value="1"/>
</dbReference>
<dbReference type="Proteomes" id="UP000194761">
    <property type="component" value="Unassembled WGS sequence"/>
</dbReference>
<proteinExistence type="predicted"/>
<keyword evidence="1" id="KW-0805">Transcription regulation</keyword>
<dbReference type="Pfam" id="PF12833">
    <property type="entry name" value="HTH_18"/>
    <property type="match status" value="1"/>
</dbReference>
<comment type="caution">
    <text evidence="5">The sequence shown here is derived from an EMBL/GenBank/DDBJ whole genome shotgun (WGS) entry which is preliminary data.</text>
</comment>
<feature type="domain" description="HTH araC/xylS-type" evidence="4">
    <location>
        <begin position="205"/>
        <end position="303"/>
    </location>
</feature>
<keyword evidence="2" id="KW-0238">DNA-binding</keyword>
<name>A0A243RTM3_9ACTN</name>
<evidence type="ECO:0000256" key="1">
    <source>
        <dbReference type="ARBA" id="ARBA00023015"/>
    </source>
</evidence>
<keyword evidence="6" id="KW-1185">Reference proteome</keyword>
<dbReference type="InterPro" id="IPR018060">
    <property type="entry name" value="HTH_AraC"/>
</dbReference>
<dbReference type="InterPro" id="IPR050204">
    <property type="entry name" value="AraC_XylS_family_regulators"/>
</dbReference>
<dbReference type="InterPro" id="IPR032783">
    <property type="entry name" value="AraC_lig"/>
</dbReference>
<organism evidence="5 6">
    <name type="scientific">Streptosporangium minutum</name>
    <dbReference type="NCBI Taxonomy" id="569862"/>
    <lineage>
        <taxon>Bacteria</taxon>
        <taxon>Bacillati</taxon>
        <taxon>Actinomycetota</taxon>
        <taxon>Actinomycetes</taxon>
        <taxon>Streptosporangiales</taxon>
        <taxon>Streptosporangiaceae</taxon>
        <taxon>Streptosporangium</taxon>
    </lineage>
</organism>
<dbReference type="RefSeq" id="WP_086569495.1">
    <property type="nucleotide sequence ID" value="NZ_NGFP01000021.1"/>
</dbReference>
<dbReference type="Gene3D" id="1.10.10.60">
    <property type="entry name" value="Homeodomain-like"/>
    <property type="match status" value="2"/>
</dbReference>
<dbReference type="InterPro" id="IPR009057">
    <property type="entry name" value="Homeodomain-like_sf"/>
</dbReference>
<evidence type="ECO:0000313" key="5">
    <source>
        <dbReference type="EMBL" id="OUC98398.1"/>
    </source>
</evidence>
<dbReference type="Pfam" id="PF12852">
    <property type="entry name" value="Cupin_6"/>
    <property type="match status" value="1"/>
</dbReference>
<dbReference type="GO" id="GO:0043565">
    <property type="term" value="F:sequence-specific DNA binding"/>
    <property type="evidence" value="ECO:0007669"/>
    <property type="project" value="InterPro"/>
</dbReference>
<dbReference type="PANTHER" id="PTHR46796:SF7">
    <property type="entry name" value="ARAC FAMILY TRANSCRIPTIONAL REGULATOR"/>
    <property type="match status" value="1"/>
</dbReference>
<dbReference type="AlphaFoldDB" id="A0A243RTM3"/>
<dbReference type="GO" id="GO:0003700">
    <property type="term" value="F:DNA-binding transcription factor activity"/>
    <property type="evidence" value="ECO:0007669"/>
    <property type="project" value="InterPro"/>
</dbReference>
<evidence type="ECO:0000256" key="3">
    <source>
        <dbReference type="ARBA" id="ARBA00023163"/>
    </source>
</evidence>
<reference evidence="5 6" key="1">
    <citation type="submission" date="2017-05" db="EMBL/GenBank/DDBJ databases">
        <title>Biotechnological potential of actinobacteria isolated from South African environments.</title>
        <authorList>
            <person name="Le Roes-Hill M."/>
            <person name="Prins A."/>
            <person name="Durrell K.A."/>
        </authorList>
    </citation>
    <scope>NUCLEOTIDE SEQUENCE [LARGE SCALE GENOMIC DNA]</scope>
    <source>
        <strain evidence="5">M26</strain>
    </source>
</reference>
<accession>A0A243RTM3</accession>
<dbReference type="EMBL" id="NGFP01000021">
    <property type="protein sequence ID" value="OUC98398.1"/>
    <property type="molecule type" value="Genomic_DNA"/>
</dbReference>
<dbReference type="PROSITE" id="PS01124">
    <property type="entry name" value="HTH_ARAC_FAMILY_2"/>
    <property type="match status" value="1"/>
</dbReference>
<keyword evidence="3" id="KW-0804">Transcription</keyword>
<protein>
    <submittedName>
        <fullName evidence="5">AraC family transcriptional regulator</fullName>
    </submittedName>
</protein>
<evidence type="ECO:0000256" key="2">
    <source>
        <dbReference type="ARBA" id="ARBA00023125"/>
    </source>
</evidence>
<evidence type="ECO:0000259" key="4">
    <source>
        <dbReference type="PROSITE" id="PS01124"/>
    </source>
</evidence>